<sequence>MGFSILSFTNYILFSTELYYELESWIKSLCTAVYGGVMINGYGLLLSFMFRQRSYIMEITWSATGAVLYPIAGAMNIFHHNNEDPITRLVSSGLCTTCGPIAIVCGVLLAIDLVYNILERKWAIEDKNYFERSASVDQPGETIQDTKDSA</sequence>
<comment type="caution">
    <text evidence="1">The sequence shown here is derived from an EMBL/GenBank/DDBJ whole genome shotgun (WGS) entry which is preliminary data.</text>
</comment>
<organism evidence="1 2">
    <name type="scientific">Apolygus lucorum</name>
    <name type="common">Small green plant bug</name>
    <name type="synonym">Lygocoris lucorum</name>
    <dbReference type="NCBI Taxonomy" id="248454"/>
    <lineage>
        <taxon>Eukaryota</taxon>
        <taxon>Metazoa</taxon>
        <taxon>Ecdysozoa</taxon>
        <taxon>Arthropoda</taxon>
        <taxon>Hexapoda</taxon>
        <taxon>Insecta</taxon>
        <taxon>Pterygota</taxon>
        <taxon>Neoptera</taxon>
        <taxon>Paraneoptera</taxon>
        <taxon>Hemiptera</taxon>
        <taxon>Heteroptera</taxon>
        <taxon>Panheteroptera</taxon>
        <taxon>Cimicomorpha</taxon>
        <taxon>Miridae</taxon>
        <taxon>Mirini</taxon>
        <taxon>Apolygus</taxon>
    </lineage>
</organism>
<accession>A0A6A4JUP7</accession>
<evidence type="ECO:0000313" key="2">
    <source>
        <dbReference type="Proteomes" id="UP000466442"/>
    </source>
</evidence>
<dbReference type="AlphaFoldDB" id="A0A6A4JUP7"/>
<protein>
    <submittedName>
        <fullName evidence="1">Uncharacterized protein</fullName>
    </submittedName>
</protein>
<dbReference type="EMBL" id="WIXP02000009">
    <property type="protein sequence ID" value="KAF6205443.1"/>
    <property type="molecule type" value="Genomic_DNA"/>
</dbReference>
<keyword evidence="2" id="KW-1185">Reference proteome</keyword>
<gene>
    <name evidence="1" type="ORF">GE061_019615</name>
</gene>
<evidence type="ECO:0000313" key="1">
    <source>
        <dbReference type="EMBL" id="KAF6205443.1"/>
    </source>
</evidence>
<dbReference type="Proteomes" id="UP000466442">
    <property type="component" value="Linkage Group LG9"/>
</dbReference>
<name>A0A6A4JUP7_APOLU</name>
<proteinExistence type="predicted"/>
<reference evidence="1" key="1">
    <citation type="journal article" date="2021" name="Mol. Ecol. Resour.">
        <title>Apolygus lucorum genome provides insights into omnivorousness and mesophyll feeding.</title>
        <authorList>
            <person name="Liu Y."/>
            <person name="Liu H."/>
            <person name="Wang H."/>
            <person name="Huang T."/>
            <person name="Liu B."/>
            <person name="Yang B."/>
            <person name="Yin L."/>
            <person name="Li B."/>
            <person name="Zhang Y."/>
            <person name="Zhang S."/>
            <person name="Jiang F."/>
            <person name="Zhang X."/>
            <person name="Ren Y."/>
            <person name="Wang B."/>
            <person name="Wang S."/>
            <person name="Lu Y."/>
            <person name="Wu K."/>
            <person name="Fan W."/>
            <person name="Wang G."/>
        </authorList>
    </citation>
    <scope>NUCLEOTIDE SEQUENCE</scope>
    <source>
        <strain evidence="1">12Hb</strain>
    </source>
</reference>